<protein>
    <recommendedName>
        <fullName evidence="3">DUF3467 domain-containing protein</fullName>
    </recommendedName>
</protein>
<proteinExistence type="predicted"/>
<dbReference type="AlphaFoldDB" id="B4VGY3"/>
<organism evidence="1 2">
    <name type="scientific">Coleofasciculus chthonoplastes PCC 7420</name>
    <dbReference type="NCBI Taxonomy" id="118168"/>
    <lineage>
        <taxon>Bacteria</taxon>
        <taxon>Bacillati</taxon>
        <taxon>Cyanobacteriota</taxon>
        <taxon>Cyanophyceae</taxon>
        <taxon>Coleofasciculales</taxon>
        <taxon>Coleofasciculaceae</taxon>
        <taxon>Coleofasciculus</taxon>
    </lineage>
</organism>
<evidence type="ECO:0000313" key="2">
    <source>
        <dbReference type="Proteomes" id="UP000003835"/>
    </source>
</evidence>
<sequence>MPRAKVQFTSHQNCHPNYANVALVNPLDDDIIIDFGFVDPLGFRELRQTSEEEIAVESKPLARLIVSPTIAKQLIDDLQEALNLTSEKEE</sequence>
<reference evidence="1 2" key="1">
    <citation type="submission" date="2008-07" db="EMBL/GenBank/DDBJ databases">
        <authorList>
            <person name="Tandeau de Marsac N."/>
            <person name="Ferriera S."/>
            <person name="Johnson J."/>
            <person name="Kravitz S."/>
            <person name="Beeson K."/>
            <person name="Sutton G."/>
            <person name="Rogers Y.-H."/>
            <person name="Friedman R."/>
            <person name="Frazier M."/>
            <person name="Venter J.C."/>
        </authorList>
    </citation>
    <scope>NUCLEOTIDE SEQUENCE [LARGE SCALE GENOMIC DNA]</scope>
    <source>
        <strain evidence="1 2">PCC 7420</strain>
    </source>
</reference>
<dbReference type="Proteomes" id="UP000003835">
    <property type="component" value="Unassembled WGS sequence"/>
</dbReference>
<evidence type="ECO:0000313" key="1">
    <source>
        <dbReference type="EMBL" id="EDX78372.1"/>
    </source>
</evidence>
<name>B4VGY3_9CYAN</name>
<evidence type="ECO:0008006" key="3">
    <source>
        <dbReference type="Google" id="ProtNLM"/>
    </source>
</evidence>
<dbReference type="RefSeq" id="WP_006097831.1">
    <property type="nucleotide sequence ID" value="NZ_DS989841.1"/>
</dbReference>
<dbReference type="HOGENOM" id="CLU_2435753_0_0_3"/>
<accession>B4VGY3</accession>
<dbReference type="Pfam" id="PF11950">
    <property type="entry name" value="DUF3467"/>
    <property type="match status" value="1"/>
</dbReference>
<dbReference type="EMBL" id="DS989841">
    <property type="protein sequence ID" value="EDX78372.1"/>
    <property type="molecule type" value="Genomic_DNA"/>
</dbReference>
<dbReference type="STRING" id="118168.MC7420_7025"/>
<gene>
    <name evidence="1" type="ORF">MC7420_7025</name>
</gene>
<keyword evidence="2" id="KW-1185">Reference proteome</keyword>
<dbReference type="InterPro" id="IPR021857">
    <property type="entry name" value="DUF3467"/>
</dbReference>